<protein>
    <submittedName>
        <fullName evidence="1">Uncharacterized protein</fullName>
    </submittedName>
</protein>
<dbReference type="EMBL" id="JBGNUJ010000006">
    <property type="protein sequence ID" value="KAL3958555.1"/>
    <property type="molecule type" value="Genomic_DNA"/>
</dbReference>
<evidence type="ECO:0000313" key="1">
    <source>
        <dbReference type="EMBL" id="KAL3958555.1"/>
    </source>
</evidence>
<organism evidence="1 2">
    <name type="scientific">Purpureocillium lilacinum</name>
    <name type="common">Paecilomyces lilacinus</name>
    <dbReference type="NCBI Taxonomy" id="33203"/>
    <lineage>
        <taxon>Eukaryota</taxon>
        <taxon>Fungi</taxon>
        <taxon>Dikarya</taxon>
        <taxon>Ascomycota</taxon>
        <taxon>Pezizomycotina</taxon>
        <taxon>Sordariomycetes</taxon>
        <taxon>Hypocreomycetidae</taxon>
        <taxon>Hypocreales</taxon>
        <taxon>Ophiocordycipitaceae</taxon>
        <taxon>Purpureocillium</taxon>
    </lineage>
</organism>
<name>A0ACC4DQB0_PURLI</name>
<reference evidence="1" key="1">
    <citation type="submission" date="2024-12" db="EMBL/GenBank/DDBJ databases">
        <title>Comparative genomics and development of molecular markers within Purpureocillium lilacinum and among Purpureocillium species.</title>
        <authorList>
            <person name="Yeh Z.-Y."/>
            <person name="Ni N.-T."/>
            <person name="Lo P.-H."/>
            <person name="Mushyakhwo K."/>
            <person name="Lin C.-F."/>
            <person name="Nai Y.-S."/>
        </authorList>
    </citation>
    <scope>NUCLEOTIDE SEQUENCE</scope>
    <source>
        <strain evidence="1">NCHU-NPUST-175</strain>
    </source>
</reference>
<sequence>MSIHCKPTAVAALPTTIPPLSQTCLPRHQPAIRRSSHQLEEVLALHPDDGRRAASRAQTARRTTRWSQEGLALPRPRAPEWPAAHERAFASGGTPDWQPTAGQEEGAREEPNASTYKGRRSVPSLETLRAGGGFTDEAPGVCIGRKTVDGGGARPGGGRCAMEGSRLRCERVSGPGE</sequence>
<proteinExistence type="predicted"/>
<keyword evidence="2" id="KW-1185">Reference proteome</keyword>
<comment type="caution">
    <text evidence="1">The sequence shown here is derived from an EMBL/GenBank/DDBJ whole genome shotgun (WGS) entry which is preliminary data.</text>
</comment>
<evidence type="ECO:0000313" key="2">
    <source>
        <dbReference type="Proteomes" id="UP001638806"/>
    </source>
</evidence>
<accession>A0ACC4DQB0</accession>
<dbReference type="Proteomes" id="UP001638806">
    <property type="component" value="Unassembled WGS sequence"/>
</dbReference>
<gene>
    <name evidence="1" type="ORF">ACCO45_006717</name>
</gene>